<feature type="active site" description="Proton acceptor" evidence="1">
    <location>
        <position position="208"/>
    </location>
</feature>
<dbReference type="PRINTS" id="PR00977">
    <property type="entry name" value="SCYTLDPTASE"/>
</dbReference>
<dbReference type="InterPro" id="IPR038656">
    <property type="entry name" value="Peptidase_G1_sf"/>
</dbReference>
<dbReference type="GO" id="GO:0006508">
    <property type="term" value="P:proteolysis"/>
    <property type="evidence" value="ECO:0007669"/>
    <property type="project" value="InterPro"/>
</dbReference>
<dbReference type="CDD" id="cd13426">
    <property type="entry name" value="Peptidase_G1"/>
    <property type="match status" value="1"/>
</dbReference>
<proteinExistence type="predicted"/>
<dbReference type="Pfam" id="PF01828">
    <property type="entry name" value="Peptidase_A4"/>
    <property type="match status" value="1"/>
</dbReference>
<accession>A0AA38PAT4</accession>
<dbReference type="PANTHER" id="PTHR37536">
    <property type="entry name" value="PUTATIVE (AFU_ORTHOLOGUE AFUA_3G02970)-RELATED"/>
    <property type="match status" value="1"/>
</dbReference>
<dbReference type="InterPro" id="IPR000250">
    <property type="entry name" value="Peptidase_G1"/>
</dbReference>
<feature type="chain" id="PRO_5041421015" evidence="3">
    <location>
        <begin position="22"/>
        <end position="272"/>
    </location>
</feature>
<evidence type="ECO:0000256" key="1">
    <source>
        <dbReference type="PIRSR" id="PIRSR600250-50"/>
    </source>
</evidence>
<keyword evidence="3" id="KW-0732">Signal</keyword>
<evidence type="ECO:0000313" key="4">
    <source>
        <dbReference type="EMBL" id="KAJ3839494.1"/>
    </source>
</evidence>
<dbReference type="GO" id="GO:0070007">
    <property type="term" value="F:glutamic-type endopeptidase activity"/>
    <property type="evidence" value="ECO:0007669"/>
    <property type="project" value="InterPro"/>
</dbReference>
<dbReference type="InterPro" id="IPR013320">
    <property type="entry name" value="ConA-like_dom_sf"/>
</dbReference>
<protein>
    <submittedName>
        <fullName evidence="4">Aspergillopepsin-2 heavy chain</fullName>
    </submittedName>
</protein>
<evidence type="ECO:0000256" key="2">
    <source>
        <dbReference type="SAM" id="MobiDB-lite"/>
    </source>
</evidence>
<evidence type="ECO:0000256" key="3">
    <source>
        <dbReference type="SAM" id="SignalP"/>
    </source>
</evidence>
<dbReference type="EMBL" id="MU806124">
    <property type="protein sequence ID" value="KAJ3839494.1"/>
    <property type="molecule type" value="Genomic_DNA"/>
</dbReference>
<dbReference type="AlphaFoldDB" id="A0AA38PAT4"/>
<dbReference type="PANTHER" id="PTHR37536:SF1">
    <property type="entry name" value="ASPERGILLOPEPSIN, PUTAITVE (AFU_ORTHOLOGUE AFUA_7G01200)"/>
    <property type="match status" value="1"/>
</dbReference>
<organism evidence="4 5">
    <name type="scientific">Lentinula raphanica</name>
    <dbReference type="NCBI Taxonomy" id="153919"/>
    <lineage>
        <taxon>Eukaryota</taxon>
        <taxon>Fungi</taxon>
        <taxon>Dikarya</taxon>
        <taxon>Basidiomycota</taxon>
        <taxon>Agaricomycotina</taxon>
        <taxon>Agaricomycetes</taxon>
        <taxon>Agaricomycetidae</taxon>
        <taxon>Agaricales</taxon>
        <taxon>Marasmiineae</taxon>
        <taxon>Omphalotaceae</taxon>
        <taxon>Lentinula</taxon>
    </lineage>
</organism>
<evidence type="ECO:0000313" key="5">
    <source>
        <dbReference type="Proteomes" id="UP001163846"/>
    </source>
</evidence>
<feature type="signal peptide" evidence="3">
    <location>
        <begin position="1"/>
        <end position="21"/>
    </location>
</feature>
<dbReference type="SUPFAM" id="SSF49899">
    <property type="entry name" value="Concanavalin A-like lectins/glucanases"/>
    <property type="match status" value="1"/>
</dbReference>
<keyword evidence="5" id="KW-1185">Reference proteome</keyword>
<sequence length="272" mass="28784">MMMKLLTSITLLSLLVTPILSGPSRTRLSERVASRRANGRNRQSKPKVGLSSQPSKSNATFHEEYSENWAGVFFESPPSDGDTYSSVSGTFTVPSISSSSDGAASAWVGIDGVTYTDAILQAGVDFTIEDGSVSFDAWYEWYPDSAYDFTDFDISAGDSITVSVEATSDSEGTITLENTTTGKSVTQTLSAPDSSATIGGQNVEWIVEDFEENGSLVTLCDFGTITFTDASASAGSSTVDLTDGDVVDISQDDEVLTATTVDSSSSLTVTYQ</sequence>
<gene>
    <name evidence="4" type="ORF">F5878DRAFT_651537</name>
</gene>
<name>A0AA38PAT4_9AGAR</name>
<reference evidence="4" key="1">
    <citation type="submission" date="2022-08" db="EMBL/GenBank/DDBJ databases">
        <authorList>
            <consortium name="DOE Joint Genome Institute"/>
            <person name="Min B."/>
            <person name="Riley R."/>
            <person name="Sierra-Patev S."/>
            <person name="Naranjo-Ortiz M."/>
            <person name="Looney B."/>
            <person name="Konkel Z."/>
            <person name="Slot J.C."/>
            <person name="Sakamoto Y."/>
            <person name="Steenwyk J.L."/>
            <person name="Rokas A."/>
            <person name="Carro J."/>
            <person name="Camarero S."/>
            <person name="Ferreira P."/>
            <person name="Molpeceres G."/>
            <person name="Ruiz-Duenas F.J."/>
            <person name="Serrano A."/>
            <person name="Henrissat B."/>
            <person name="Drula E."/>
            <person name="Hughes K.W."/>
            <person name="Mata J.L."/>
            <person name="Ishikawa N.K."/>
            <person name="Vargas-Isla R."/>
            <person name="Ushijima S."/>
            <person name="Smith C.A."/>
            <person name="Ahrendt S."/>
            <person name="Andreopoulos W."/>
            <person name="He G."/>
            <person name="Labutti K."/>
            <person name="Lipzen A."/>
            <person name="Ng V."/>
            <person name="Sandor L."/>
            <person name="Barry K."/>
            <person name="Martinez A.T."/>
            <person name="Xiao Y."/>
            <person name="Gibbons J.G."/>
            <person name="Terashima K."/>
            <person name="Hibbett D.S."/>
            <person name="Grigoriev I.V."/>
        </authorList>
    </citation>
    <scope>NUCLEOTIDE SEQUENCE</scope>
    <source>
        <strain evidence="4">TFB9207</strain>
    </source>
</reference>
<comment type="caution">
    <text evidence="4">The sequence shown here is derived from an EMBL/GenBank/DDBJ whole genome shotgun (WGS) entry which is preliminary data.</text>
</comment>
<dbReference type="Proteomes" id="UP001163846">
    <property type="component" value="Unassembled WGS sequence"/>
</dbReference>
<feature type="region of interest" description="Disordered" evidence="2">
    <location>
        <begin position="27"/>
        <end position="57"/>
    </location>
</feature>
<dbReference type="Gene3D" id="2.60.120.700">
    <property type="entry name" value="Peptidase G1"/>
    <property type="match status" value="1"/>
</dbReference>